<evidence type="ECO:0000256" key="1">
    <source>
        <dbReference type="SAM" id="Phobius"/>
    </source>
</evidence>
<proteinExistence type="predicted"/>
<keyword evidence="1" id="KW-1133">Transmembrane helix</keyword>
<name>E0U8W6_GLOV7</name>
<organism evidence="2 3">
    <name type="scientific">Gloeothece verrucosa (strain PCC 7822)</name>
    <name type="common">Cyanothece sp. (strain PCC 7822)</name>
    <dbReference type="NCBI Taxonomy" id="497965"/>
    <lineage>
        <taxon>Bacteria</taxon>
        <taxon>Bacillati</taxon>
        <taxon>Cyanobacteriota</taxon>
        <taxon>Cyanophyceae</taxon>
        <taxon>Oscillatoriophycideae</taxon>
        <taxon>Chroococcales</taxon>
        <taxon>Aphanothecaceae</taxon>
        <taxon>Gloeothece</taxon>
        <taxon>Gloeothece verrucosa</taxon>
    </lineage>
</organism>
<dbReference type="EMBL" id="CP002198">
    <property type="protein sequence ID" value="ADN14980.1"/>
    <property type="molecule type" value="Genomic_DNA"/>
</dbReference>
<keyword evidence="1" id="KW-0472">Membrane</keyword>
<feature type="transmembrane region" description="Helical" evidence="1">
    <location>
        <begin position="20"/>
        <end position="43"/>
    </location>
</feature>
<dbReference type="Proteomes" id="UP000008206">
    <property type="component" value="Chromosome"/>
</dbReference>
<gene>
    <name evidence="2" type="ordered locus">Cyan7822_3025</name>
</gene>
<evidence type="ECO:0000313" key="3">
    <source>
        <dbReference type="Proteomes" id="UP000008206"/>
    </source>
</evidence>
<dbReference type="AlphaFoldDB" id="E0U8W6"/>
<evidence type="ECO:0000313" key="2">
    <source>
        <dbReference type="EMBL" id="ADN14980.1"/>
    </source>
</evidence>
<protein>
    <submittedName>
        <fullName evidence="2">Uncharacterized protein</fullName>
    </submittedName>
</protein>
<dbReference type="HOGENOM" id="CLU_2842454_0_0_3"/>
<reference evidence="3" key="1">
    <citation type="journal article" date="2011" name="MBio">
        <title>Novel metabolic attributes of the genus Cyanothece, comprising a group of unicellular nitrogen-fixing Cyanobacteria.</title>
        <authorList>
            <person name="Bandyopadhyay A."/>
            <person name="Elvitigala T."/>
            <person name="Welsh E."/>
            <person name="Stockel J."/>
            <person name="Liberton M."/>
            <person name="Min H."/>
            <person name="Sherman L.A."/>
            <person name="Pakrasi H.B."/>
        </authorList>
    </citation>
    <scope>NUCLEOTIDE SEQUENCE [LARGE SCALE GENOMIC DNA]</scope>
    <source>
        <strain evidence="3">PCC 7822</strain>
    </source>
</reference>
<dbReference type="STRING" id="497965.Cyan7822_3025"/>
<keyword evidence="1" id="KW-0812">Transmembrane</keyword>
<accession>E0U8W6</accession>
<keyword evidence="3" id="KW-1185">Reference proteome</keyword>
<sequence length="65" mass="7674">MPYKSSNPVQVDGYLLWWRFRQVFLISSFVAVLAVVLSGIMYYRFHKLHLNYETSIKEVSGNMDK</sequence>
<dbReference type="KEGG" id="cyj:Cyan7822_3025"/>